<name>A0ABV9LVR2_9ALTE</name>
<proteinExistence type="predicted"/>
<feature type="transmembrane region" description="Helical" evidence="1">
    <location>
        <begin position="45"/>
        <end position="66"/>
    </location>
</feature>
<dbReference type="Proteomes" id="UP001595897">
    <property type="component" value="Unassembled WGS sequence"/>
</dbReference>
<keyword evidence="3" id="KW-1185">Reference proteome</keyword>
<keyword evidence="1" id="KW-0472">Membrane</keyword>
<accession>A0ABV9LVR2</accession>
<reference evidence="3" key="1">
    <citation type="journal article" date="2019" name="Int. J. Syst. Evol. Microbiol.">
        <title>The Global Catalogue of Microorganisms (GCM) 10K type strain sequencing project: providing services to taxonomists for standard genome sequencing and annotation.</title>
        <authorList>
            <consortium name="The Broad Institute Genomics Platform"/>
            <consortium name="The Broad Institute Genome Sequencing Center for Infectious Disease"/>
            <person name="Wu L."/>
            <person name="Ma J."/>
        </authorList>
    </citation>
    <scope>NUCLEOTIDE SEQUENCE [LARGE SCALE GENOMIC DNA]</scope>
    <source>
        <strain evidence="3">KACC 12507</strain>
    </source>
</reference>
<evidence type="ECO:0000313" key="2">
    <source>
        <dbReference type="EMBL" id="MFC4700607.1"/>
    </source>
</evidence>
<protein>
    <submittedName>
        <fullName evidence="2">Uncharacterized protein</fullName>
    </submittedName>
</protein>
<feature type="transmembrane region" description="Helical" evidence="1">
    <location>
        <begin position="21"/>
        <end position="39"/>
    </location>
</feature>
<comment type="caution">
    <text evidence="2">The sequence shown here is derived from an EMBL/GenBank/DDBJ whole genome shotgun (WGS) entry which is preliminary data.</text>
</comment>
<gene>
    <name evidence="2" type="ORF">ACFO4O_10585</name>
</gene>
<dbReference type="RefSeq" id="WP_382408153.1">
    <property type="nucleotide sequence ID" value="NZ_JBHSGU010000002.1"/>
</dbReference>
<sequence>MDERQTRLKLIRQYKANCMSVMLALSLLPVNTFGLMAVLDSDNTAIKILLSSSLLFIAFLAFYMFYKQKSIRCPGCQNPFFSVKRCFLASAKPDWEVTCNHCTVSLRELPEVQQLEANSD</sequence>
<keyword evidence="1" id="KW-0812">Transmembrane</keyword>
<evidence type="ECO:0000256" key="1">
    <source>
        <dbReference type="SAM" id="Phobius"/>
    </source>
</evidence>
<dbReference type="EMBL" id="JBHSGU010000002">
    <property type="protein sequence ID" value="MFC4700607.1"/>
    <property type="molecule type" value="Genomic_DNA"/>
</dbReference>
<evidence type="ECO:0000313" key="3">
    <source>
        <dbReference type="Proteomes" id="UP001595897"/>
    </source>
</evidence>
<keyword evidence="1" id="KW-1133">Transmembrane helix</keyword>
<organism evidence="2 3">
    <name type="scientific">Glaciecola siphonariae</name>
    <dbReference type="NCBI Taxonomy" id="521012"/>
    <lineage>
        <taxon>Bacteria</taxon>
        <taxon>Pseudomonadati</taxon>
        <taxon>Pseudomonadota</taxon>
        <taxon>Gammaproteobacteria</taxon>
        <taxon>Alteromonadales</taxon>
        <taxon>Alteromonadaceae</taxon>
        <taxon>Glaciecola</taxon>
    </lineage>
</organism>